<evidence type="ECO:0000313" key="5">
    <source>
        <dbReference type="Proteomes" id="UP000249605"/>
    </source>
</evidence>
<dbReference type="Proteomes" id="UP000249605">
    <property type="component" value="Chromosome"/>
</dbReference>
<dbReference type="Gene3D" id="3.30.1360.120">
    <property type="entry name" value="Probable tRNA modification gtpase trme, domain 1"/>
    <property type="match status" value="1"/>
</dbReference>
<dbReference type="PANTHER" id="PTHR22602:SF0">
    <property type="entry name" value="TRANSFERASE CAF17, MITOCHONDRIAL-RELATED"/>
    <property type="match status" value="1"/>
</dbReference>
<protein>
    <submittedName>
        <fullName evidence="4">Folate-binding protein</fullName>
    </submittedName>
</protein>
<sequence>MSAGFAVLDRRSVVAVTGEDRKAFLQGLVSNDMLRVTPDHAAYALFLTPQGKFLHDFTIVESAAVESGTTESGAEASAALLLDPETDRRADLMRRLKMYKLRSKIALEDRTEALRVAVAFGDGALAALGLPAEPGAARPFGGGIAFTDPRLPALGARLFLPVEGVAALEEAGLPRRDAADYDRLRLSLGVPDGTGDLVPEKSIPLENRMDALNAISWDKGCYMGQELTARTKYRALIKKKLFPAAIDGPAPEPGTPVTLDGKDAGEIRSVRDGAALALLRLEDVQRAAEKGLAFQAGPATLTPSEPGWDTTTKG</sequence>
<evidence type="ECO:0000259" key="3">
    <source>
        <dbReference type="Pfam" id="PF25455"/>
    </source>
</evidence>
<accession>A0A2U9S3N0</accession>
<dbReference type="AlphaFoldDB" id="A0A2U9S3N0"/>
<dbReference type="OrthoDB" id="9796287at2"/>
<evidence type="ECO:0000256" key="1">
    <source>
        <dbReference type="ARBA" id="ARBA00022946"/>
    </source>
</evidence>
<organism evidence="4 5">
    <name type="scientific">Azospirillum ramasamyi</name>
    <dbReference type="NCBI Taxonomy" id="682998"/>
    <lineage>
        <taxon>Bacteria</taxon>
        <taxon>Pseudomonadati</taxon>
        <taxon>Pseudomonadota</taxon>
        <taxon>Alphaproteobacteria</taxon>
        <taxon>Rhodospirillales</taxon>
        <taxon>Azospirillaceae</taxon>
        <taxon>Azospirillum</taxon>
    </lineage>
</organism>
<dbReference type="EMBL" id="CP029829">
    <property type="protein sequence ID" value="AWU94190.1"/>
    <property type="molecule type" value="Genomic_DNA"/>
</dbReference>
<dbReference type="InterPro" id="IPR027266">
    <property type="entry name" value="TrmE/GcvT-like"/>
</dbReference>
<dbReference type="PANTHER" id="PTHR22602">
    <property type="entry name" value="TRANSFERASE CAF17, MITOCHONDRIAL-RELATED"/>
    <property type="match status" value="1"/>
</dbReference>
<name>A0A2U9S3N0_9PROT</name>
<dbReference type="InterPro" id="IPR017703">
    <property type="entry name" value="YgfZ/GCV_T_CS"/>
</dbReference>
<proteinExistence type="predicted"/>
<evidence type="ECO:0000256" key="2">
    <source>
        <dbReference type="SAM" id="MobiDB-lite"/>
    </source>
</evidence>
<feature type="domain" description="CAF17 C-terminal" evidence="3">
    <location>
        <begin position="238"/>
        <end position="308"/>
    </location>
</feature>
<keyword evidence="5" id="KW-1185">Reference proteome</keyword>
<gene>
    <name evidence="4" type="ORF">DM194_07875</name>
</gene>
<dbReference type="SUPFAM" id="SSF103025">
    <property type="entry name" value="Folate-binding domain"/>
    <property type="match status" value="1"/>
</dbReference>
<dbReference type="GO" id="GO:0016226">
    <property type="term" value="P:iron-sulfur cluster assembly"/>
    <property type="evidence" value="ECO:0007669"/>
    <property type="project" value="TreeGrafter"/>
</dbReference>
<dbReference type="Pfam" id="PF25455">
    <property type="entry name" value="Beta-barrel_CAF17_C"/>
    <property type="match status" value="1"/>
</dbReference>
<evidence type="ECO:0000313" key="4">
    <source>
        <dbReference type="EMBL" id="AWU94190.1"/>
    </source>
</evidence>
<dbReference type="NCBIfam" id="TIGR03317">
    <property type="entry name" value="ygfZ_signature"/>
    <property type="match status" value="1"/>
</dbReference>
<feature type="region of interest" description="Disordered" evidence="2">
    <location>
        <begin position="292"/>
        <end position="314"/>
    </location>
</feature>
<reference evidence="4 5" key="1">
    <citation type="journal article" date="2019" name="Int. J. Syst. Evol. Microbiol.">
        <title>Azospirillum ramasamyi sp. nov., a novel diazotrophic bacterium isolated from fermented bovine products.</title>
        <authorList>
            <person name="Anandham R."/>
            <person name="Heo J."/>
            <person name="Krishnamoorthy R."/>
            <person name="SenthilKumar M."/>
            <person name="Gopal N.O."/>
            <person name="Kim S.J."/>
            <person name="Kwon S.W."/>
        </authorList>
    </citation>
    <scope>NUCLEOTIDE SEQUENCE [LARGE SCALE GENOMIC DNA]</scope>
    <source>
        <strain evidence="4 5">M2T2B2</strain>
    </source>
</reference>
<dbReference type="InterPro" id="IPR057460">
    <property type="entry name" value="CAF17_C"/>
</dbReference>
<keyword evidence="1" id="KW-0809">Transit peptide</keyword>
<dbReference type="KEGG" id="azm:DM194_07875"/>
<dbReference type="InterPro" id="IPR045179">
    <property type="entry name" value="YgfZ/GcvT"/>
</dbReference>
<dbReference type="RefSeq" id="WP_111066713.1">
    <property type="nucleotide sequence ID" value="NZ_CP029829.1"/>
</dbReference>